<dbReference type="Pfam" id="PF07452">
    <property type="entry name" value="CHRD"/>
    <property type="match status" value="1"/>
</dbReference>
<organism evidence="3 4">
    <name type="scientific">Halalkalicoccus tibetensis</name>
    <dbReference type="NCBI Taxonomy" id="175632"/>
    <lineage>
        <taxon>Archaea</taxon>
        <taxon>Methanobacteriati</taxon>
        <taxon>Methanobacteriota</taxon>
        <taxon>Stenosarchaea group</taxon>
        <taxon>Halobacteria</taxon>
        <taxon>Halobacteriales</taxon>
        <taxon>Halococcaceae</taxon>
        <taxon>Halalkalicoccus</taxon>
    </lineage>
</organism>
<feature type="compositionally biased region" description="Acidic residues" evidence="1">
    <location>
        <begin position="144"/>
        <end position="190"/>
    </location>
</feature>
<dbReference type="PROSITE" id="PS51318">
    <property type="entry name" value="TAT"/>
    <property type="match status" value="1"/>
</dbReference>
<dbReference type="Proteomes" id="UP001596312">
    <property type="component" value="Unassembled WGS sequence"/>
</dbReference>
<sequence length="324" mass="34416">MSDSNLNRRQVLSATGAAIVGGALMTGSAAADGGSYTAELTGEPLGVDTNAGGTATVSVSDGEASYELWVSCLRDGTHVSLSADGEVLAEYDLDVHGVVRDTVVLEGTTDDEGLLDALEGEVTITAHTEQNPDGEIEGTLSAVDEADPAPEEPTEEEPEEEPEEEEEEPEEEPEEEEEEDEEPEEDDDVAVSDALEISDFEVLGNEPNDEYVTITNNSDEDIDMTGFQLRDAPGGAVDDRNTPDGPFTFPSFTLDAGNSVTVFTGSGQDDDANLYWGENLQVYNQEGDTITLLDAGGNTVAEVTYDSQTSLIGQPLQFVRSLFA</sequence>
<dbReference type="SUPFAM" id="SSF74853">
    <property type="entry name" value="Lamin A/C globular tail domain"/>
    <property type="match status" value="1"/>
</dbReference>
<reference evidence="3 4" key="1">
    <citation type="journal article" date="2019" name="Int. J. Syst. Evol. Microbiol.">
        <title>The Global Catalogue of Microorganisms (GCM) 10K type strain sequencing project: providing services to taxonomists for standard genome sequencing and annotation.</title>
        <authorList>
            <consortium name="The Broad Institute Genomics Platform"/>
            <consortium name="The Broad Institute Genome Sequencing Center for Infectious Disease"/>
            <person name="Wu L."/>
            <person name="Ma J."/>
        </authorList>
    </citation>
    <scope>NUCLEOTIDE SEQUENCE [LARGE SCALE GENOMIC DNA]</scope>
    <source>
        <strain evidence="3 4">CGMCC 1.3240</strain>
    </source>
</reference>
<evidence type="ECO:0000256" key="1">
    <source>
        <dbReference type="SAM" id="MobiDB-lite"/>
    </source>
</evidence>
<dbReference type="SMART" id="SM00754">
    <property type="entry name" value="CHRD"/>
    <property type="match status" value="1"/>
</dbReference>
<dbReference type="InterPro" id="IPR001322">
    <property type="entry name" value="Lamin_tail_dom"/>
</dbReference>
<evidence type="ECO:0000313" key="4">
    <source>
        <dbReference type="Proteomes" id="UP001596312"/>
    </source>
</evidence>
<comment type="caution">
    <text evidence="3">The sequence shown here is derived from an EMBL/GenBank/DDBJ whole genome shotgun (WGS) entry which is preliminary data.</text>
</comment>
<dbReference type="InterPro" id="IPR006311">
    <property type="entry name" value="TAT_signal"/>
</dbReference>
<dbReference type="PROSITE" id="PS51841">
    <property type="entry name" value="LTD"/>
    <property type="match status" value="1"/>
</dbReference>
<dbReference type="RefSeq" id="WP_340604650.1">
    <property type="nucleotide sequence ID" value="NZ_JBBMXV010000004.1"/>
</dbReference>
<keyword evidence="4" id="KW-1185">Reference proteome</keyword>
<evidence type="ECO:0000313" key="3">
    <source>
        <dbReference type="EMBL" id="MFC6906099.1"/>
    </source>
</evidence>
<proteinExistence type="predicted"/>
<dbReference type="InterPro" id="IPR010895">
    <property type="entry name" value="CHRD"/>
</dbReference>
<gene>
    <name evidence="3" type="ORF">ACFQGH_12950</name>
</gene>
<dbReference type="Pfam" id="PF00932">
    <property type="entry name" value="LTD"/>
    <property type="match status" value="1"/>
</dbReference>
<evidence type="ECO:0000259" key="2">
    <source>
        <dbReference type="PROSITE" id="PS51841"/>
    </source>
</evidence>
<dbReference type="Gene3D" id="2.60.40.1260">
    <property type="entry name" value="Lamin Tail domain"/>
    <property type="match status" value="1"/>
</dbReference>
<dbReference type="AlphaFoldDB" id="A0ABD5V7I5"/>
<accession>A0ABD5V7I5</accession>
<feature type="domain" description="LTD" evidence="2">
    <location>
        <begin position="192"/>
        <end position="307"/>
    </location>
</feature>
<name>A0ABD5V7I5_9EURY</name>
<protein>
    <submittedName>
        <fullName evidence="3">Lamin tail domain-containing protein</fullName>
    </submittedName>
</protein>
<feature type="region of interest" description="Disordered" evidence="1">
    <location>
        <begin position="144"/>
        <end position="219"/>
    </location>
</feature>
<dbReference type="EMBL" id="JBHSXQ010000004">
    <property type="protein sequence ID" value="MFC6906099.1"/>
    <property type="molecule type" value="Genomic_DNA"/>
</dbReference>
<dbReference type="InterPro" id="IPR036415">
    <property type="entry name" value="Lamin_tail_dom_sf"/>
</dbReference>